<sequence length="204" mass="23526">MMNLPRLQSKREYEEWKAVFLYFVDENVVGPYIRLSLTEGENQSQIPPEASPVEKEQRESANNYARNYMTHSMSCEFISDIFSEIIGQINSNKMTGKELWDCNEWLVLGTKGLLTGRELEAENSELKGKISILEAKTQQIVSVESSEEKISELKDANADLQKRLSDWSNCLLNTNLILRLKRNLSQRSSQNSRENVLMRRKKSS</sequence>
<reference evidence="2" key="1">
    <citation type="journal article" date="2022" name="Mol. Ecol. Resour.">
        <title>The genomes of chicory, endive, great burdock and yacon provide insights into Asteraceae palaeo-polyploidization history and plant inulin production.</title>
        <authorList>
            <person name="Fan W."/>
            <person name="Wang S."/>
            <person name="Wang H."/>
            <person name="Wang A."/>
            <person name="Jiang F."/>
            <person name="Liu H."/>
            <person name="Zhao H."/>
            <person name="Xu D."/>
            <person name="Zhang Y."/>
        </authorList>
    </citation>
    <scope>NUCLEOTIDE SEQUENCE [LARGE SCALE GENOMIC DNA]</scope>
    <source>
        <strain evidence="2">cv. Niubang</strain>
    </source>
</reference>
<evidence type="ECO:0000313" key="2">
    <source>
        <dbReference type="Proteomes" id="UP001055879"/>
    </source>
</evidence>
<dbReference type="Proteomes" id="UP001055879">
    <property type="component" value="Linkage Group LG02"/>
</dbReference>
<gene>
    <name evidence="1" type="ORF">L6452_07182</name>
</gene>
<protein>
    <submittedName>
        <fullName evidence="1">Uncharacterized protein</fullName>
    </submittedName>
</protein>
<keyword evidence="2" id="KW-1185">Reference proteome</keyword>
<reference evidence="1 2" key="2">
    <citation type="journal article" date="2022" name="Mol. Ecol. Resour.">
        <title>The genomes of chicory, endive, great burdock and yacon provide insights into Asteraceae paleo-polyploidization history and plant inulin production.</title>
        <authorList>
            <person name="Fan W."/>
            <person name="Wang S."/>
            <person name="Wang H."/>
            <person name="Wang A."/>
            <person name="Jiang F."/>
            <person name="Liu H."/>
            <person name="Zhao H."/>
            <person name="Xu D."/>
            <person name="Zhang Y."/>
        </authorList>
    </citation>
    <scope>NUCLEOTIDE SEQUENCE [LARGE SCALE GENOMIC DNA]</scope>
    <source>
        <strain evidence="2">cv. Niubang</strain>
    </source>
</reference>
<evidence type="ECO:0000313" key="1">
    <source>
        <dbReference type="EMBL" id="KAI3759399.1"/>
    </source>
</evidence>
<proteinExistence type="predicted"/>
<name>A0ACB9EK75_ARCLA</name>
<accession>A0ACB9EK75</accession>
<comment type="caution">
    <text evidence="1">The sequence shown here is derived from an EMBL/GenBank/DDBJ whole genome shotgun (WGS) entry which is preliminary data.</text>
</comment>
<dbReference type="EMBL" id="CM042048">
    <property type="protein sequence ID" value="KAI3759399.1"/>
    <property type="molecule type" value="Genomic_DNA"/>
</dbReference>
<organism evidence="1 2">
    <name type="scientific">Arctium lappa</name>
    <name type="common">Greater burdock</name>
    <name type="synonym">Lappa major</name>
    <dbReference type="NCBI Taxonomy" id="4217"/>
    <lineage>
        <taxon>Eukaryota</taxon>
        <taxon>Viridiplantae</taxon>
        <taxon>Streptophyta</taxon>
        <taxon>Embryophyta</taxon>
        <taxon>Tracheophyta</taxon>
        <taxon>Spermatophyta</taxon>
        <taxon>Magnoliopsida</taxon>
        <taxon>eudicotyledons</taxon>
        <taxon>Gunneridae</taxon>
        <taxon>Pentapetalae</taxon>
        <taxon>asterids</taxon>
        <taxon>campanulids</taxon>
        <taxon>Asterales</taxon>
        <taxon>Asteraceae</taxon>
        <taxon>Carduoideae</taxon>
        <taxon>Cardueae</taxon>
        <taxon>Arctiinae</taxon>
        <taxon>Arctium</taxon>
    </lineage>
</organism>